<dbReference type="Proteomes" id="UP001055439">
    <property type="component" value="Chromosome 2"/>
</dbReference>
<dbReference type="EMBL" id="CP097504">
    <property type="protein sequence ID" value="URD84962.1"/>
    <property type="molecule type" value="Genomic_DNA"/>
</dbReference>
<dbReference type="OrthoDB" id="1917218at2759"/>
<accession>A0A9E7JKZ8</accession>
<sequence length="188" mass="20059">MDSCDDTPSFSTMARPPHRSKLDNDSASGKRAPADASFAFSRGRAPPPSPADLLFSNGQLVPQLYVAAEARRSQLPSSNGDGRRSSSASASGRSCLIKNGDAKNAAVTPKRVSFLLNETGRRSASSEGSAGVNRSRQGRNVRGRKKTTEKQQQVRVFGFLVSACRECHAFQPSKYVEPGSNPGKIFAA</sequence>
<reference evidence="2" key="1">
    <citation type="submission" date="2022-05" db="EMBL/GenBank/DDBJ databases">
        <title>The Musa troglodytarum L. genome provides insights into the mechanism of non-climacteric behaviour and enrichment of carotenoids.</title>
        <authorList>
            <person name="Wang J."/>
        </authorList>
    </citation>
    <scope>NUCLEOTIDE SEQUENCE</scope>
    <source>
        <tissue evidence="2">Leaf</tissue>
    </source>
</reference>
<feature type="region of interest" description="Disordered" evidence="1">
    <location>
        <begin position="72"/>
        <end position="102"/>
    </location>
</feature>
<proteinExistence type="predicted"/>
<gene>
    <name evidence="2" type="ORF">MUK42_10570</name>
</gene>
<dbReference type="AlphaFoldDB" id="A0A9E7JKZ8"/>
<feature type="compositionally biased region" description="Low complexity" evidence="1">
    <location>
        <begin position="122"/>
        <end position="131"/>
    </location>
</feature>
<evidence type="ECO:0000313" key="3">
    <source>
        <dbReference type="Proteomes" id="UP001055439"/>
    </source>
</evidence>
<feature type="region of interest" description="Disordered" evidence="1">
    <location>
        <begin position="1"/>
        <end position="56"/>
    </location>
</feature>
<feature type="compositionally biased region" description="Polar residues" evidence="1">
    <location>
        <begin position="1"/>
        <end position="12"/>
    </location>
</feature>
<feature type="region of interest" description="Disordered" evidence="1">
    <location>
        <begin position="116"/>
        <end position="151"/>
    </location>
</feature>
<keyword evidence="3" id="KW-1185">Reference proteome</keyword>
<evidence type="ECO:0000313" key="2">
    <source>
        <dbReference type="EMBL" id="URD84962.1"/>
    </source>
</evidence>
<feature type="compositionally biased region" description="Low complexity" evidence="1">
    <location>
        <begin position="77"/>
        <end position="94"/>
    </location>
</feature>
<name>A0A9E7JKZ8_9LILI</name>
<evidence type="ECO:0000256" key="1">
    <source>
        <dbReference type="SAM" id="MobiDB-lite"/>
    </source>
</evidence>
<protein>
    <submittedName>
        <fullName evidence="2">Uncharacterized protein</fullName>
    </submittedName>
</protein>
<feature type="compositionally biased region" description="Basic residues" evidence="1">
    <location>
        <begin position="136"/>
        <end position="147"/>
    </location>
</feature>
<organism evidence="2 3">
    <name type="scientific">Musa troglodytarum</name>
    <name type="common">fe'i banana</name>
    <dbReference type="NCBI Taxonomy" id="320322"/>
    <lineage>
        <taxon>Eukaryota</taxon>
        <taxon>Viridiplantae</taxon>
        <taxon>Streptophyta</taxon>
        <taxon>Embryophyta</taxon>
        <taxon>Tracheophyta</taxon>
        <taxon>Spermatophyta</taxon>
        <taxon>Magnoliopsida</taxon>
        <taxon>Liliopsida</taxon>
        <taxon>Zingiberales</taxon>
        <taxon>Musaceae</taxon>
        <taxon>Musa</taxon>
    </lineage>
</organism>